<dbReference type="InterPro" id="IPR000600">
    <property type="entry name" value="ROK"/>
</dbReference>
<dbReference type="EMBL" id="RXHU01000011">
    <property type="protein sequence ID" value="RTE11298.1"/>
    <property type="molecule type" value="Genomic_DNA"/>
</dbReference>
<accession>A0A3S0CD96</accession>
<dbReference type="InterPro" id="IPR043129">
    <property type="entry name" value="ATPase_NBD"/>
</dbReference>
<dbReference type="OrthoDB" id="9796533at2"/>
<comment type="function">
    <text evidence="1">Transcriptional repressor of xylose-utilizing enzymes.</text>
</comment>
<dbReference type="AlphaFoldDB" id="A0A3S0CD96"/>
<gene>
    <name evidence="4" type="ORF">EJQ19_03165</name>
</gene>
<evidence type="ECO:0000313" key="5">
    <source>
        <dbReference type="Proteomes" id="UP000276128"/>
    </source>
</evidence>
<dbReference type="PANTHER" id="PTHR18964:SF149">
    <property type="entry name" value="BIFUNCTIONAL UDP-N-ACETYLGLUCOSAMINE 2-EPIMERASE_N-ACETYLMANNOSAMINE KINASE"/>
    <property type="match status" value="1"/>
</dbReference>
<dbReference type="SUPFAM" id="SSF53067">
    <property type="entry name" value="Actin-like ATPase domain"/>
    <property type="match status" value="1"/>
</dbReference>
<comment type="similarity">
    <text evidence="2">Belongs to the ROK (NagC/XylR) family.</text>
</comment>
<dbReference type="Gene3D" id="1.10.10.10">
    <property type="entry name" value="Winged helix-like DNA-binding domain superfamily/Winged helix DNA-binding domain"/>
    <property type="match status" value="1"/>
</dbReference>
<evidence type="ECO:0000256" key="3">
    <source>
        <dbReference type="ARBA" id="ARBA00022629"/>
    </source>
</evidence>
<organism evidence="4 5">
    <name type="scientific">Paenibacillus whitsoniae</name>
    <dbReference type="NCBI Taxonomy" id="2496558"/>
    <lineage>
        <taxon>Bacteria</taxon>
        <taxon>Bacillati</taxon>
        <taxon>Bacillota</taxon>
        <taxon>Bacilli</taxon>
        <taxon>Bacillales</taxon>
        <taxon>Paenibacillaceae</taxon>
        <taxon>Paenibacillus</taxon>
    </lineage>
</organism>
<reference evidence="4 5" key="1">
    <citation type="submission" date="2018-12" db="EMBL/GenBank/DDBJ databases">
        <title>Bacillus ochoae sp. nov., Paenibacillus whitsoniae sp. nov., Paenibacillus spiritus sp. nov. Isolated from the Mars Exploration Rover during spacecraft assembly.</title>
        <authorList>
            <person name="Seuylemezian A."/>
            <person name="Vaishampayan P."/>
        </authorList>
    </citation>
    <scope>NUCLEOTIDE SEQUENCE [LARGE SCALE GENOMIC DNA]</scope>
    <source>
        <strain evidence="4 5">MER 54</strain>
    </source>
</reference>
<dbReference type="InterPro" id="IPR036388">
    <property type="entry name" value="WH-like_DNA-bd_sf"/>
</dbReference>
<dbReference type="InterPro" id="IPR036390">
    <property type="entry name" value="WH_DNA-bd_sf"/>
</dbReference>
<evidence type="ECO:0000256" key="2">
    <source>
        <dbReference type="ARBA" id="ARBA00006479"/>
    </source>
</evidence>
<sequence>MGTSKGRGPTIAKDVNRQIIYRQMKHNRETTRVDLARTLNLHKNTVNAIIGEFMETGFVEELGQQAQSGAGRKATVIQFQARNKWAIGVQITSDVIHWAVTDLYAQPIASYSVPLRDAAPDNVVQSLLSEADKLLVTYGAEACVGMCIGIPGLMEEHRSSIIHSSHLSWQHVPLLALLKDRLSIPLKLDNSVKLASLGEQWHGSGSGSNDFAYCYFGNGVGCSLVASGSVVRGSVGAAGELGHFVLEPDGPLCGCGNRGCLEALVSLPALLRQISEADGAGSSEPLSWETVLDRLHHKDPVVLEVLRGAGRTIGQALSYVVNLLNPKLVVCDGPLMQASSILFPHIESELQRRCLSAVIPVRVARSELYPYASCIGAAADAIQTWEAATYPL</sequence>
<dbReference type="RefSeq" id="WP_126139748.1">
    <property type="nucleotide sequence ID" value="NZ_RXHU01000011.1"/>
</dbReference>
<dbReference type="PANTHER" id="PTHR18964">
    <property type="entry name" value="ROK (REPRESSOR, ORF, KINASE) FAMILY"/>
    <property type="match status" value="1"/>
</dbReference>
<dbReference type="Gene3D" id="3.30.420.40">
    <property type="match status" value="2"/>
</dbReference>
<comment type="caution">
    <text evidence="4">The sequence shown here is derived from an EMBL/GenBank/DDBJ whole genome shotgun (WGS) entry which is preliminary data.</text>
</comment>
<keyword evidence="3" id="KW-0859">Xylose metabolism</keyword>
<evidence type="ECO:0000313" key="4">
    <source>
        <dbReference type="EMBL" id="RTE11298.1"/>
    </source>
</evidence>
<evidence type="ECO:0000256" key="1">
    <source>
        <dbReference type="ARBA" id="ARBA00002486"/>
    </source>
</evidence>
<dbReference type="SUPFAM" id="SSF46785">
    <property type="entry name" value="Winged helix' DNA-binding domain"/>
    <property type="match status" value="1"/>
</dbReference>
<keyword evidence="5" id="KW-1185">Reference proteome</keyword>
<name>A0A3S0CD96_9BACL</name>
<dbReference type="Pfam" id="PF00480">
    <property type="entry name" value="ROK"/>
    <property type="match status" value="1"/>
</dbReference>
<proteinExistence type="inferred from homology"/>
<dbReference type="Proteomes" id="UP000276128">
    <property type="component" value="Unassembled WGS sequence"/>
</dbReference>
<keyword evidence="3" id="KW-0119">Carbohydrate metabolism</keyword>
<protein>
    <submittedName>
        <fullName evidence="4">ROK family protein</fullName>
    </submittedName>
</protein>
<dbReference type="GO" id="GO:0042732">
    <property type="term" value="P:D-xylose metabolic process"/>
    <property type="evidence" value="ECO:0007669"/>
    <property type="project" value="UniProtKB-KW"/>
</dbReference>